<evidence type="ECO:0000313" key="3">
    <source>
        <dbReference type="Proteomes" id="UP000030653"/>
    </source>
</evidence>
<dbReference type="GeneID" id="63682885"/>
<dbReference type="EMBL" id="JH795856">
    <property type="protein sequence ID" value="EJU05348.1"/>
    <property type="molecule type" value="Genomic_DNA"/>
</dbReference>
<feature type="compositionally biased region" description="Basic and acidic residues" evidence="1">
    <location>
        <begin position="424"/>
        <end position="441"/>
    </location>
</feature>
<feature type="compositionally biased region" description="Polar residues" evidence="1">
    <location>
        <begin position="1481"/>
        <end position="1493"/>
    </location>
</feature>
<reference evidence="2 3" key="1">
    <citation type="journal article" date="2012" name="Science">
        <title>The Paleozoic origin of enzymatic lignin decomposition reconstructed from 31 fungal genomes.</title>
        <authorList>
            <person name="Floudas D."/>
            <person name="Binder M."/>
            <person name="Riley R."/>
            <person name="Barry K."/>
            <person name="Blanchette R.A."/>
            <person name="Henrissat B."/>
            <person name="Martinez A.T."/>
            <person name="Otillar R."/>
            <person name="Spatafora J.W."/>
            <person name="Yadav J.S."/>
            <person name="Aerts A."/>
            <person name="Benoit I."/>
            <person name="Boyd A."/>
            <person name="Carlson A."/>
            <person name="Copeland A."/>
            <person name="Coutinho P.M."/>
            <person name="de Vries R.P."/>
            <person name="Ferreira P."/>
            <person name="Findley K."/>
            <person name="Foster B."/>
            <person name="Gaskell J."/>
            <person name="Glotzer D."/>
            <person name="Gorecki P."/>
            <person name="Heitman J."/>
            <person name="Hesse C."/>
            <person name="Hori C."/>
            <person name="Igarashi K."/>
            <person name="Jurgens J.A."/>
            <person name="Kallen N."/>
            <person name="Kersten P."/>
            <person name="Kohler A."/>
            <person name="Kuees U."/>
            <person name="Kumar T.K.A."/>
            <person name="Kuo A."/>
            <person name="LaButti K."/>
            <person name="Larrondo L.F."/>
            <person name="Lindquist E."/>
            <person name="Ling A."/>
            <person name="Lombard V."/>
            <person name="Lucas S."/>
            <person name="Lundell T."/>
            <person name="Martin R."/>
            <person name="McLaughlin D.J."/>
            <person name="Morgenstern I."/>
            <person name="Morin E."/>
            <person name="Murat C."/>
            <person name="Nagy L.G."/>
            <person name="Nolan M."/>
            <person name="Ohm R.A."/>
            <person name="Patyshakuliyeva A."/>
            <person name="Rokas A."/>
            <person name="Ruiz-Duenas F.J."/>
            <person name="Sabat G."/>
            <person name="Salamov A."/>
            <person name="Samejima M."/>
            <person name="Schmutz J."/>
            <person name="Slot J.C."/>
            <person name="St John F."/>
            <person name="Stenlid J."/>
            <person name="Sun H."/>
            <person name="Sun S."/>
            <person name="Syed K."/>
            <person name="Tsang A."/>
            <person name="Wiebenga A."/>
            <person name="Young D."/>
            <person name="Pisabarro A."/>
            <person name="Eastwood D.C."/>
            <person name="Martin F."/>
            <person name="Cullen D."/>
            <person name="Grigoriev I.V."/>
            <person name="Hibbett D.S."/>
        </authorList>
    </citation>
    <scope>NUCLEOTIDE SEQUENCE [LARGE SCALE GENOMIC DNA]</scope>
    <source>
        <strain evidence="2 3">DJM-731 SS1</strain>
    </source>
</reference>
<feature type="compositionally biased region" description="Polar residues" evidence="1">
    <location>
        <begin position="103"/>
        <end position="118"/>
    </location>
</feature>
<feature type="region of interest" description="Disordered" evidence="1">
    <location>
        <begin position="1433"/>
        <end position="1500"/>
    </location>
</feature>
<dbReference type="OrthoDB" id="3259825at2759"/>
<name>M5GGE5_DACPD</name>
<feature type="compositionally biased region" description="Low complexity" evidence="1">
    <location>
        <begin position="1353"/>
        <end position="1363"/>
    </location>
</feature>
<feature type="region of interest" description="Disordered" evidence="1">
    <location>
        <begin position="1344"/>
        <end position="1366"/>
    </location>
</feature>
<feature type="compositionally biased region" description="Low complexity" evidence="1">
    <location>
        <begin position="565"/>
        <end position="583"/>
    </location>
</feature>
<dbReference type="HOGENOM" id="CLU_250677_0_0_1"/>
<feature type="region of interest" description="Disordered" evidence="1">
    <location>
        <begin position="1224"/>
        <end position="1265"/>
    </location>
</feature>
<feature type="compositionally biased region" description="Polar residues" evidence="1">
    <location>
        <begin position="705"/>
        <end position="715"/>
    </location>
</feature>
<feature type="region of interest" description="Disordered" evidence="1">
    <location>
        <begin position="687"/>
        <end position="729"/>
    </location>
</feature>
<proteinExistence type="predicted"/>
<protein>
    <submittedName>
        <fullName evidence="2">Uncharacterized protein</fullName>
    </submittedName>
</protein>
<organism evidence="2 3">
    <name type="scientific">Dacryopinax primogenitus (strain DJM 731)</name>
    <name type="common">Brown rot fungus</name>
    <dbReference type="NCBI Taxonomy" id="1858805"/>
    <lineage>
        <taxon>Eukaryota</taxon>
        <taxon>Fungi</taxon>
        <taxon>Dikarya</taxon>
        <taxon>Basidiomycota</taxon>
        <taxon>Agaricomycotina</taxon>
        <taxon>Dacrymycetes</taxon>
        <taxon>Dacrymycetales</taxon>
        <taxon>Dacrymycetaceae</taxon>
        <taxon>Dacryopinax</taxon>
    </lineage>
</organism>
<evidence type="ECO:0000256" key="1">
    <source>
        <dbReference type="SAM" id="MobiDB-lite"/>
    </source>
</evidence>
<feature type="region of interest" description="Disordered" evidence="1">
    <location>
        <begin position="315"/>
        <end position="583"/>
    </location>
</feature>
<feature type="compositionally biased region" description="Polar residues" evidence="1">
    <location>
        <begin position="393"/>
        <end position="423"/>
    </location>
</feature>
<feature type="compositionally biased region" description="Low complexity" evidence="1">
    <location>
        <begin position="501"/>
        <end position="513"/>
    </location>
</feature>
<evidence type="ECO:0000313" key="2">
    <source>
        <dbReference type="EMBL" id="EJU05348.1"/>
    </source>
</evidence>
<feature type="region of interest" description="Disordered" evidence="1">
    <location>
        <begin position="1024"/>
        <end position="1054"/>
    </location>
</feature>
<feature type="compositionally biased region" description="Pro residues" evidence="1">
    <location>
        <begin position="13"/>
        <end position="22"/>
    </location>
</feature>
<feature type="region of interest" description="Disordered" evidence="1">
    <location>
        <begin position="103"/>
        <end position="199"/>
    </location>
</feature>
<dbReference type="Proteomes" id="UP000030653">
    <property type="component" value="Unassembled WGS sequence"/>
</dbReference>
<dbReference type="OMA" id="PSNVTWN"/>
<dbReference type="STRING" id="1858805.M5GGE5"/>
<sequence length="1516" mass="163007">MYRFRKKSDTQRPRPPPVPPANSLPAIDAILPPPSDFRTSLILPSLTRRFTLLRTENGDRIRLQNIKDRLVQRRAQAVDQLTEEEEDLVLEMLGNARMEENQTVLTPSPESAFSTSMSHMEDMQPLSPAFSVGSEKSSHRSNNRRSNNLFGSHVDYPLPSRRSRPSTVTTQGSVGGSDSQEHRDEPSQFTGSSPYEDAHPIQDASITRGETKAGQSTQSTLLLRSPEFLSAATAGRMNRVSRALEQVLDDIESEAVSFNVASASMERLSPTVQDPTIHVPGRTILSGGNIPSSGGAPMSNIVLNDNVKATAQTPWTSGAFSSSHHREYELPRTDSVSPPPVAGDPARRIPGYIPGMHRPITPRREIDAKDQERMPSVDTRSPASSPVPSSHSYFQGQLLPSSHSITNRVDTTFSDRPSQTSHFVDTKIPDSHLEIPLDASRDTYPSEFGATRRDLSMSDNKIGGAPSIGDPNSSYGLPTSPVRRRHQASVSPSPKLTSRRPSLSTAEEPSSSSRMLVLSEAWSSGDEIQRSSRREDISRTPPLSVSALRTPPPERKHASTDADSSGRWIHSTSSSISSRANRGRLDLSSRFSTSSSSLSLGSSYHSSTDNLLATRLERSTFANAFQSEPLSRWDGMMAEKLAVHSGDTGEPLHTSFDYENALNTLGISRQEVHAIQARLLQTLESNLPNNVTSNGAIDHRRQRRSSTPYSVQSGFSGEDTEAGMATESTVTPKRAQPLPNALSPAPVFPHPVALSSHASPKLSKADMLLASMLESLSATQNISPAFDLTAPSAVAEYAADKVPVLKSAVSISPHTNEITTPSKESVELGKLPNHSSIPFRSTPADIGDHTLFVPLQNRMRPDDPELLKDVERQTTAATAFLKNSPSLPKVADKGSGGRRSLKRINPQHIGSPQLLSSSITSEVSGLPLSPSLTSIPQVDKPIGLLRRLRNSVKAKPLIHSDTAHFSAGPTTAPPALPSSLHLQTLSNPQYVTASDKDDWRDISGVSSPPAGQVGLKGFMTRLRRSKRETDSSLPSAIPTTTIGSPSSTSFSLQQKQATSSIVDISSRNSKSVQGDNSALHLTTSHLGVLSSTQHTDAAQPTPIVIHQQEAQRGSSSALPATSQGHASLIAQRTNYQEPGKASAALRMQIQGPLSSLLTRHPSARNPGPPVQSGSVHAHLDVSTPYHLDVRNPIVRRTLIFAESGVLSAEHIAAVRKSFAGHSRIGSASSNLSLSRSIRDRVPTPPPTRLSTRKAAGASTPPLPSLLSSMPLVDSALSPVKPAEPGSKDVNVSDEYARSIRSLGPSIPGCPETSIPRDAGIELLELSNGQVIWSVVDGLRAGIADENDEDDKSSFTSDFSTGSPSRDETVQLFVRGHKRNESSKGSEAALPKKAAIQFGRARPETKVYFSSSAQISSLIENISRGLESGSFNIVPSDPTSPFSGGQWNPPLANSGKSSGKGVTVTESSSHRDTDPAPVGRPNQVSHQAKPSIASSEPKHWTMEEQLERTWNAVNPNS</sequence>
<feature type="region of interest" description="Disordered" evidence="1">
    <location>
        <begin position="881"/>
        <end position="916"/>
    </location>
</feature>
<feature type="compositionally biased region" description="Low complexity" evidence="1">
    <location>
        <begin position="381"/>
        <end position="392"/>
    </location>
</feature>
<accession>M5GGE5</accession>
<feature type="compositionally biased region" description="Polar residues" evidence="1">
    <location>
        <begin position="1433"/>
        <end position="1445"/>
    </location>
</feature>
<feature type="compositionally biased region" description="Basic and acidic residues" evidence="1">
    <location>
        <begin position="527"/>
        <end position="538"/>
    </location>
</feature>
<feature type="compositionally biased region" description="Polar residues" evidence="1">
    <location>
        <begin position="165"/>
        <end position="178"/>
    </location>
</feature>
<feature type="compositionally biased region" description="Low complexity" evidence="1">
    <location>
        <begin position="1034"/>
        <end position="1051"/>
    </location>
</feature>
<gene>
    <name evidence="2" type="ORF">DACRYDRAFT_103837</name>
</gene>
<feature type="compositionally biased region" description="Low complexity" evidence="1">
    <location>
        <begin position="1224"/>
        <end position="1235"/>
    </location>
</feature>
<feature type="compositionally biased region" description="Polar residues" evidence="1">
    <location>
        <begin position="488"/>
        <end position="500"/>
    </location>
</feature>
<feature type="compositionally biased region" description="Basic and acidic residues" evidence="1">
    <location>
        <begin position="362"/>
        <end position="375"/>
    </location>
</feature>
<feature type="region of interest" description="Disordered" evidence="1">
    <location>
        <begin position="1"/>
        <end position="27"/>
    </location>
</feature>
<dbReference type="RefSeq" id="XP_040632242.1">
    <property type="nucleotide sequence ID" value="XM_040767823.1"/>
</dbReference>
<keyword evidence="3" id="KW-1185">Reference proteome</keyword>